<feature type="region of interest" description="Disordered" evidence="1">
    <location>
        <begin position="337"/>
        <end position="359"/>
    </location>
</feature>
<feature type="compositionally biased region" description="Polar residues" evidence="1">
    <location>
        <begin position="337"/>
        <end position="350"/>
    </location>
</feature>
<accession>A0A7J7H5V9</accession>
<dbReference type="PANTHER" id="PTHR33671">
    <property type="entry name" value="N-METHYLTRANSFERASE, PUTATIVE (DUF688)-RELATED"/>
    <property type="match status" value="1"/>
</dbReference>
<evidence type="ECO:0000256" key="1">
    <source>
        <dbReference type="SAM" id="MobiDB-lite"/>
    </source>
</evidence>
<feature type="region of interest" description="Disordered" evidence="1">
    <location>
        <begin position="262"/>
        <end position="305"/>
    </location>
</feature>
<proteinExistence type="predicted"/>
<feature type="compositionally biased region" description="Basic and acidic residues" evidence="1">
    <location>
        <begin position="103"/>
        <end position="113"/>
    </location>
</feature>
<feature type="compositionally biased region" description="Acidic residues" evidence="1">
    <location>
        <begin position="166"/>
        <end position="180"/>
    </location>
</feature>
<dbReference type="InterPro" id="IPR007789">
    <property type="entry name" value="DUF688"/>
</dbReference>
<sequence length="679" mass="76528">MLLSRSQVRIPPPTDYWRATASLVEGLLGFILLKNLMEDKQLDFNQPILSVRRFSSTASSEKNVKRKTDKSLPSLPALPTYKSELKSGPVRNPGTVPFLWEKSPGRPKDESKSKTQALERPPKLPPGRITKIKQQAPDKGSEDLSSQNVSSVEENIAKFESSKDTTEEESSDDSGDGDEAYLDALDTLSRTESFFLNCSLSGLSGLDGPEVKPSGTFSTDVQTRDFMMGRFLPAAKAMACETPQYASWKQPVAQEQPRQLRKVISADQRPPVYHSRPNILPNYAEYNREEEESDDEGDDDYNEPGNLSTRVCGLLPRFCLLNPVPGISVRTHRTPMSTLSRTHAKSSSHGQETKNERMRVVTHEQRSIVEPQKPELRDHKNEVSNKYNQVPHQSSSQKLEGSFLYRHLQGTIVSPQQNELPQSNFSAEKRFLDISKEAEIDENNKREIGSASPVVEKTLYVDSVHKVVSLKLNSFSSDWKGLPKSMYNDLEIAHKVRGLEGTPLEDPSLKVIEKSNIMDEKVTLQPKSLNRVDSSSLLYFSGKSDQEVGKKMRKGFRKDQDLCQESITFTNLKSASNVYRDFEDQPRQLTKVDNVEENNQEINSQFPLPPPLPKSPSESWLWRTLPSMSSKNSSSRSHLGTIMNSRHQASKMASVDPKWETIVKTKKVQHLHLPFSEVN</sequence>
<reference evidence="3" key="1">
    <citation type="journal article" date="2020" name="Nat. Commun.">
        <title>Genome assembly of wild tea tree DASZ reveals pedigree and selection history of tea varieties.</title>
        <authorList>
            <person name="Zhang W."/>
            <person name="Zhang Y."/>
            <person name="Qiu H."/>
            <person name="Guo Y."/>
            <person name="Wan H."/>
            <person name="Zhang X."/>
            <person name="Scossa F."/>
            <person name="Alseekh S."/>
            <person name="Zhang Q."/>
            <person name="Wang P."/>
            <person name="Xu L."/>
            <person name="Schmidt M.H."/>
            <person name="Jia X."/>
            <person name="Li D."/>
            <person name="Zhu A."/>
            <person name="Guo F."/>
            <person name="Chen W."/>
            <person name="Ni D."/>
            <person name="Usadel B."/>
            <person name="Fernie A.R."/>
            <person name="Wen W."/>
        </authorList>
    </citation>
    <scope>NUCLEOTIDE SEQUENCE [LARGE SCALE GENOMIC DNA]</scope>
    <source>
        <strain evidence="3">cv. G240</strain>
    </source>
</reference>
<feature type="region of interest" description="Disordered" evidence="1">
    <location>
        <begin position="55"/>
        <end position="180"/>
    </location>
</feature>
<protein>
    <recommendedName>
        <fullName evidence="4">DUF688 domain-containing protein</fullName>
    </recommendedName>
</protein>
<dbReference type="Proteomes" id="UP000593564">
    <property type="component" value="Unassembled WGS sequence"/>
</dbReference>
<gene>
    <name evidence="2" type="ORF">HYC85_014317</name>
</gene>
<feature type="compositionally biased region" description="Basic and acidic residues" evidence="1">
    <location>
        <begin position="155"/>
        <end position="165"/>
    </location>
</feature>
<reference evidence="2 3" key="2">
    <citation type="submission" date="2020-07" db="EMBL/GenBank/DDBJ databases">
        <title>Genome assembly of wild tea tree DASZ reveals pedigree and selection history of tea varieties.</title>
        <authorList>
            <person name="Zhang W."/>
        </authorList>
    </citation>
    <scope>NUCLEOTIDE SEQUENCE [LARGE SCALE GENOMIC DNA]</scope>
    <source>
        <strain evidence="3">cv. G240</strain>
        <tissue evidence="2">Leaf</tissue>
    </source>
</reference>
<dbReference type="AlphaFoldDB" id="A0A7J7H5V9"/>
<comment type="caution">
    <text evidence="2">The sequence shown here is derived from an EMBL/GenBank/DDBJ whole genome shotgun (WGS) entry which is preliminary data.</text>
</comment>
<evidence type="ECO:0000313" key="2">
    <source>
        <dbReference type="EMBL" id="KAF5948360.1"/>
    </source>
</evidence>
<feature type="compositionally biased region" description="Acidic residues" evidence="1">
    <location>
        <begin position="288"/>
        <end position="302"/>
    </location>
</feature>
<dbReference type="Pfam" id="PF05097">
    <property type="entry name" value="DUF688"/>
    <property type="match status" value="1"/>
</dbReference>
<dbReference type="PANTHER" id="PTHR33671:SF2">
    <property type="entry name" value="N-METHYLTRANSFERASE, PUTATIVE (DUF688)-RELATED"/>
    <property type="match status" value="1"/>
</dbReference>
<name>A0A7J7H5V9_CAMSI</name>
<evidence type="ECO:0000313" key="3">
    <source>
        <dbReference type="Proteomes" id="UP000593564"/>
    </source>
</evidence>
<keyword evidence="3" id="KW-1185">Reference proteome</keyword>
<organism evidence="2 3">
    <name type="scientific">Camellia sinensis</name>
    <name type="common">Tea plant</name>
    <name type="synonym">Thea sinensis</name>
    <dbReference type="NCBI Taxonomy" id="4442"/>
    <lineage>
        <taxon>Eukaryota</taxon>
        <taxon>Viridiplantae</taxon>
        <taxon>Streptophyta</taxon>
        <taxon>Embryophyta</taxon>
        <taxon>Tracheophyta</taxon>
        <taxon>Spermatophyta</taxon>
        <taxon>Magnoliopsida</taxon>
        <taxon>eudicotyledons</taxon>
        <taxon>Gunneridae</taxon>
        <taxon>Pentapetalae</taxon>
        <taxon>asterids</taxon>
        <taxon>Ericales</taxon>
        <taxon>Theaceae</taxon>
        <taxon>Camellia</taxon>
    </lineage>
</organism>
<evidence type="ECO:0008006" key="4">
    <source>
        <dbReference type="Google" id="ProtNLM"/>
    </source>
</evidence>
<feature type="compositionally biased region" description="Polar residues" evidence="1">
    <location>
        <begin position="143"/>
        <end position="153"/>
    </location>
</feature>
<dbReference type="EMBL" id="JACBKZ010000006">
    <property type="protein sequence ID" value="KAF5948360.1"/>
    <property type="molecule type" value="Genomic_DNA"/>
</dbReference>